<evidence type="ECO:0000256" key="1">
    <source>
        <dbReference type="SAM" id="MobiDB-lite"/>
    </source>
</evidence>
<accession>W7IWA1</accession>
<evidence type="ECO:0000256" key="2">
    <source>
        <dbReference type="SAM" id="SignalP"/>
    </source>
</evidence>
<keyword evidence="2" id="KW-0732">Signal</keyword>
<feature type="chain" id="PRO_5004894319" description="Lipoprotein" evidence="2">
    <location>
        <begin position="21"/>
        <end position="368"/>
    </location>
</feature>
<dbReference type="STRING" id="909613.UO65_3643"/>
<feature type="compositionally biased region" description="Low complexity" evidence="1">
    <location>
        <begin position="19"/>
        <end position="44"/>
    </location>
</feature>
<dbReference type="AlphaFoldDB" id="W7IWA1"/>
<evidence type="ECO:0000313" key="4">
    <source>
        <dbReference type="Proteomes" id="UP000019277"/>
    </source>
</evidence>
<sequence>MPTAVFVVVGGLTACGANSAAPPSSTPAPTTEASATPETTQSAAPAVGVRPGVVLVNCDVPSGAGVRVSGFGPDGTSTGTTEFPWLPVGSPGAAPALTCLDFGIFTTQASRADGHLLRSAFNEDYTAALATDTEGENSTIGWLSPELEFTPLTTPVSGDFTKQLDHDPMFHPATDRVFFRDADDELRSVAADGTGQKAETSTASDKAVLVPTAAPLLEDKGSGVVYNRSGTLVAGLISAAVAGTDQVVVVPTAERDSLRQATSGVPITAEFTGRPELHGFLDDNTVLLTDDMQIYAVKLSGQTATVTTVLANDKLTIWDVTASSDGKSVAFLAGEGTSTYLYTVPATGGTPTKLTTVTGATALLEFTA</sequence>
<dbReference type="Gene3D" id="2.120.10.30">
    <property type="entry name" value="TolB, C-terminal domain"/>
    <property type="match status" value="1"/>
</dbReference>
<dbReference type="Proteomes" id="UP000019277">
    <property type="component" value="Unassembled WGS sequence"/>
</dbReference>
<gene>
    <name evidence="3" type="ORF">UO65_3643</name>
</gene>
<dbReference type="InterPro" id="IPR011042">
    <property type="entry name" value="6-blade_b-propeller_TolB-like"/>
</dbReference>
<evidence type="ECO:0008006" key="5">
    <source>
        <dbReference type="Google" id="ProtNLM"/>
    </source>
</evidence>
<dbReference type="PATRIC" id="fig|909613.9.peg.3644"/>
<comment type="caution">
    <text evidence="3">The sequence shown here is derived from an EMBL/GenBank/DDBJ whole genome shotgun (WGS) entry which is preliminary data.</text>
</comment>
<keyword evidence="4" id="KW-1185">Reference proteome</keyword>
<organism evidence="3 4">
    <name type="scientific">Actinokineospora spheciospongiae</name>
    <dbReference type="NCBI Taxonomy" id="909613"/>
    <lineage>
        <taxon>Bacteria</taxon>
        <taxon>Bacillati</taxon>
        <taxon>Actinomycetota</taxon>
        <taxon>Actinomycetes</taxon>
        <taxon>Pseudonocardiales</taxon>
        <taxon>Pseudonocardiaceae</taxon>
        <taxon>Actinokineospora</taxon>
    </lineage>
</organism>
<reference evidence="3 4" key="1">
    <citation type="journal article" date="2014" name="Genome Announc.">
        <title>Draft Genome Sequence of the Antitrypanosomally Active Sponge-Associated Bacterium Actinokineospora sp. Strain EG49.</title>
        <authorList>
            <person name="Harjes J."/>
            <person name="Ryu T."/>
            <person name="Abdelmohsen U.R."/>
            <person name="Moitinho-Silva L."/>
            <person name="Horn H."/>
            <person name="Ravasi T."/>
            <person name="Hentschel U."/>
        </authorList>
    </citation>
    <scope>NUCLEOTIDE SEQUENCE [LARGE SCALE GENOMIC DNA]</scope>
    <source>
        <strain evidence="3 4">EG49</strain>
    </source>
</reference>
<proteinExistence type="predicted"/>
<feature type="region of interest" description="Disordered" evidence="1">
    <location>
        <begin position="17"/>
        <end position="44"/>
    </location>
</feature>
<dbReference type="SUPFAM" id="SSF82171">
    <property type="entry name" value="DPP6 N-terminal domain-like"/>
    <property type="match status" value="1"/>
</dbReference>
<feature type="signal peptide" evidence="2">
    <location>
        <begin position="1"/>
        <end position="20"/>
    </location>
</feature>
<name>W7IWA1_9PSEU</name>
<protein>
    <recommendedName>
        <fullName evidence="5">Lipoprotein</fullName>
    </recommendedName>
</protein>
<evidence type="ECO:0000313" key="3">
    <source>
        <dbReference type="EMBL" id="EWC61072.1"/>
    </source>
</evidence>
<dbReference type="EMBL" id="AYXG01000131">
    <property type="protein sequence ID" value="EWC61072.1"/>
    <property type="molecule type" value="Genomic_DNA"/>
</dbReference>